<evidence type="ECO:0000313" key="3">
    <source>
        <dbReference type="EMBL" id="KAG7530737.1"/>
    </source>
</evidence>
<evidence type="ECO:0000259" key="2">
    <source>
        <dbReference type="SMART" id="SM00233"/>
    </source>
</evidence>
<dbReference type="GO" id="GO:0032065">
    <property type="term" value="P:maintenance of protein location in cell cortex"/>
    <property type="evidence" value="ECO:0007669"/>
    <property type="project" value="InterPro"/>
</dbReference>
<name>A0A8K0JJE6_9TREE</name>
<dbReference type="GO" id="GO:0005543">
    <property type="term" value="F:phospholipid binding"/>
    <property type="evidence" value="ECO:0007669"/>
    <property type="project" value="InterPro"/>
</dbReference>
<feature type="compositionally biased region" description="Basic and acidic residues" evidence="1">
    <location>
        <begin position="318"/>
        <end position="334"/>
    </location>
</feature>
<dbReference type="Proteomes" id="UP000812966">
    <property type="component" value="Unassembled WGS sequence"/>
</dbReference>
<feature type="region of interest" description="Disordered" evidence="1">
    <location>
        <begin position="408"/>
        <end position="435"/>
    </location>
</feature>
<feature type="compositionally biased region" description="Polar residues" evidence="1">
    <location>
        <begin position="412"/>
        <end position="435"/>
    </location>
</feature>
<organism evidence="3 4">
    <name type="scientific">Filobasidium floriforme</name>
    <dbReference type="NCBI Taxonomy" id="5210"/>
    <lineage>
        <taxon>Eukaryota</taxon>
        <taxon>Fungi</taxon>
        <taxon>Dikarya</taxon>
        <taxon>Basidiomycota</taxon>
        <taxon>Agaricomycotina</taxon>
        <taxon>Tremellomycetes</taxon>
        <taxon>Filobasidiales</taxon>
        <taxon>Filobasidiaceae</taxon>
        <taxon>Filobasidium</taxon>
    </lineage>
</organism>
<dbReference type="Pfam" id="PF12814">
    <property type="entry name" value="Mcp5_PH"/>
    <property type="match status" value="1"/>
</dbReference>
<dbReference type="SUPFAM" id="SSF50729">
    <property type="entry name" value="PH domain-like"/>
    <property type="match status" value="1"/>
</dbReference>
<dbReference type="GO" id="GO:0005739">
    <property type="term" value="C:mitochondrion"/>
    <property type="evidence" value="ECO:0007669"/>
    <property type="project" value="TreeGrafter"/>
</dbReference>
<dbReference type="PANTHER" id="PTHR28190:SF1">
    <property type="entry name" value="NUCLEAR MIGRATION PROTEIN NUM1"/>
    <property type="match status" value="1"/>
</dbReference>
<comment type="caution">
    <text evidence="3">The sequence shown here is derived from an EMBL/GenBank/DDBJ whole genome shotgun (WGS) entry which is preliminary data.</text>
</comment>
<feature type="region of interest" description="Disordered" evidence="1">
    <location>
        <begin position="475"/>
        <end position="495"/>
    </location>
</feature>
<feature type="region of interest" description="Disordered" evidence="1">
    <location>
        <begin position="656"/>
        <end position="719"/>
    </location>
</feature>
<accession>A0A8K0JJE6</accession>
<sequence length="915" mass="101626">MVDRPVEVIKEVMVDRPIEIIKEVMVDRPVEVIKEVMVDRPVEVIKEVMVDRPVEVIKEIMVDRPVEIVKEITVDRPVEVIKEVFVDRPVEVIREVIVDRPVEVVKEVIVDRPVEIVREVEVIKEVQVPFEVVKEVFVDRPVEVIREVEVVKQVEVPYEVVKEVEVIKEIVREVPVEKEVVREVYVDREVIKEVPVDREVVREVFVDREVIKEVPVDREIIKEIPVDREIIKQVEVAKPRAAHKDMMTQTDTVPSMSTSLSAPAPDIGLFRVTSGSNMDFLKNPPLPSASSSTFGRPTVRVKQRSSSPTRPIRLAVGGRDDEYDSHAPSDREYAPKSPVFSIRSIASVDKSQPPVMSLPPPPTAPPPPVLPVKLAPALPLAPPLADLSQNRAKTPMSAEFNKPKAFLVPENGSRTNANSMPPPTASRQTSSASLRSAMNNIPTDENRYGTRKSIEQSRDGVKRLADVVVGGRPGALKAQSRTASYASSRSSDYGHTKMPTGLARELGMPSSSDPALIQAITQVMIGEFMWKNTRSRLGKGMSENRHKRFFWVHPYVKTLYWSPVDPGGENTAEARSKSIYITGIKVMTEGGAADPGTWHESIIICSPTREVQMTAMSKDRHDAWVNALLFLCERPAPSSRRERASIVPIEALTTPVRKPSRPELPDDFGRRKTPHSIRSMKTYATESVTPRAGDGPRSQSAMSMRSTVRGKRPGTPAHEYLSRLDAGLPVDGLLSVNGRASMKQDHDTLRYGEGNDTVGDFEDLENVRVSYEGDHRSMSGKRSLARYRDAGSSRRPSVASQLTAPSQHSRNHPPRSPSAWSYRSGMRRGSELSESLSAVGDETLTPGKLRQASGDSSIRLPPVPPIPQDSRRDTEDAGATPSMKSRKKSLIKKPSLNFRGFGSKSNRSQSRPNSP</sequence>
<feature type="compositionally biased region" description="Polar residues" evidence="1">
    <location>
        <begin position="794"/>
        <end position="808"/>
    </location>
</feature>
<feature type="region of interest" description="Disordered" evidence="1">
    <location>
        <begin position="281"/>
        <end position="338"/>
    </location>
</feature>
<dbReference type="PANTHER" id="PTHR28190">
    <property type="entry name" value="NUCLEAR MIGRATION PROTEIN NUM1"/>
    <property type="match status" value="1"/>
</dbReference>
<feature type="compositionally biased region" description="Basic and acidic residues" evidence="1">
    <location>
        <begin position="660"/>
        <end position="670"/>
    </location>
</feature>
<feature type="compositionally biased region" description="Polar residues" evidence="1">
    <location>
        <begin position="697"/>
        <end position="706"/>
    </location>
</feature>
<dbReference type="EMBL" id="JABELV010000110">
    <property type="protein sequence ID" value="KAG7530737.1"/>
    <property type="molecule type" value="Genomic_DNA"/>
</dbReference>
<keyword evidence="4" id="KW-1185">Reference proteome</keyword>
<dbReference type="GO" id="GO:0005938">
    <property type="term" value="C:cell cortex"/>
    <property type="evidence" value="ECO:0007669"/>
    <property type="project" value="InterPro"/>
</dbReference>
<dbReference type="GO" id="GO:0015631">
    <property type="term" value="F:tubulin binding"/>
    <property type="evidence" value="ECO:0007669"/>
    <property type="project" value="TreeGrafter"/>
</dbReference>
<dbReference type="InterPro" id="IPR024774">
    <property type="entry name" value="PH_dom-Mcp5-type"/>
</dbReference>
<dbReference type="InterPro" id="IPR053005">
    <property type="entry name" value="Nuclear_Pos-Cytoskel_Interact"/>
</dbReference>
<evidence type="ECO:0000256" key="1">
    <source>
        <dbReference type="SAM" id="MobiDB-lite"/>
    </source>
</evidence>
<gene>
    <name evidence="3" type="ORF">FFLO_04845</name>
</gene>
<dbReference type="GO" id="GO:0000226">
    <property type="term" value="P:microtubule cytoskeleton organization"/>
    <property type="evidence" value="ECO:0007669"/>
    <property type="project" value="TreeGrafter"/>
</dbReference>
<protein>
    <recommendedName>
        <fullName evidence="2">PH domain-containing protein</fullName>
    </recommendedName>
</protein>
<reference evidence="3" key="1">
    <citation type="submission" date="2020-04" db="EMBL/GenBank/DDBJ databases">
        <title>Analysis of mating type loci in Filobasidium floriforme.</title>
        <authorList>
            <person name="Nowrousian M."/>
        </authorList>
    </citation>
    <scope>NUCLEOTIDE SEQUENCE</scope>
    <source>
        <strain evidence="3">CBS 6242</strain>
    </source>
</reference>
<dbReference type="InterPro" id="IPR001849">
    <property type="entry name" value="PH_domain"/>
</dbReference>
<dbReference type="SMART" id="SM00233">
    <property type="entry name" value="PH"/>
    <property type="match status" value="1"/>
</dbReference>
<feature type="domain" description="PH" evidence="2">
    <location>
        <begin position="522"/>
        <end position="635"/>
    </location>
</feature>
<evidence type="ECO:0000313" key="4">
    <source>
        <dbReference type="Proteomes" id="UP000812966"/>
    </source>
</evidence>
<feature type="compositionally biased region" description="Low complexity" evidence="1">
    <location>
        <begin position="480"/>
        <end position="491"/>
    </location>
</feature>
<feature type="compositionally biased region" description="Polar residues" evidence="1">
    <location>
        <begin position="903"/>
        <end position="915"/>
    </location>
</feature>
<proteinExistence type="predicted"/>
<dbReference type="AlphaFoldDB" id="A0A8K0JJE6"/>
<feature type="region of interest" description="Disordered" evidence="1">
    <location>
        <begin position="772"/>
        <end position="915"/>
    </location>
</feature>